<reference evidence="4" key="1">
    <citation type="submission" date="2025-08" db="UniProtKB">
        <authorList>
            <consortium name="RefSeq"/>
        </authorList>
    </citation>
    <scope>IDENTIFICATION</scope>
    <source>
        <tissue evidence="4">Total insect</tissue>
    </source>
</reference>
<dbReference type="Proteomes" id="UP000515158">
    <property type="component" value="Unplaced"/>
</dbReference>
<dbReference type="KEGG" id="tpal:117651631"/>
<feature type="compositionally biased region" description="Polar residues" evidence="2">
    <location>
        <begin position="9"/>
        <end position="38"/>
    </location>
</feature>
<gene>
    <name evidence="4" type="primary">LOC117651631</name>
</gene>
<feature type="compositionally biased region" description="Basic and acidic residues" evidence="2">
    <location>
        <begin position="172"/>
        <end position="264"/>
    </location>
</feature>
<dbReference type="PANTHER" id="PTHR13354:SF11">
    <property type="entry name" value="LYSINE-SPECIFIC DEMETHYLASE 9"/>
    <property type="match status" value="1"/>
</dbReference>
<dbReference type="GO" id="GO:0005634">
    <property type="term" value="C:nucleus"/>
    <property type="evidence" value="ECO:0007669"/>
    <property type="project" value="InterPro"/>
</dbReference>
<feature type="compositionally biased region" description="Basic and acidic residues" evidence="2">
    <location>
        <begin position="1245"/>
        <end position="1258"/>
    </location>
</feature>
<feature type="region of interest" description="Disordered" evidence="2">
    <location>
        <begin position="1"/>
        <end position="46"/>
    </location>
</feature>
<comment type="similarity">
    <text evidence="1">Belongs to the round spermatid basic protein 1 family.</text>
</comment>
<dbReference type="PANTHER" id="PTHR13354">
    <property type="entry name" value="ROUND SPERMATID BASIC PROTEIN 1"/>
    <property type="match status" value="1"/>
</dbReference>
<evidence type="ECO:0000256" key="1">
    <source>
        <dbReference type="ARBA" id="ARBA00010560"/>
    </source>
</evidence>
<name>A0A6P9A1N9_THRPL</name>
<feature type="compositionally biased region" description="Low complexity" evidence="2">
    <location>
        <begin position="1195"/>
        <end position="1206"/>
    </location>
</feature>
<evidence type="ECO:0000256" key="2">
    <source>
        <dbReference type="SAM" id="MobiDB-lite"/>
    </source>
</evidence>
<keyword evidence="3" id="KW-1185">Reference proteome</keyword>
<feature type="compositionally biased region" description="Basic and acidic residues" evidence="2">
    <location>
        <begin position="550"/>
        <end position="560"/>
    </location>
</feature>
<feature type="region of interest" description="Disordered" evidence="2">
    <location>
        <begin position="463"/>
        <end position="496"/>
    </location>
</feature>
<feature type="compositionally biased region" description="Low complexity" evidence="2">
    <location>
        <begin position="1175"/>
        <end position="1187"/>
    </location>
</feature>
<feature type="compositionally biased region" description="Polar residues" evidence="2">
    <location>
        <begin position="134"/>
        <end position="149"/>
    </location>
</feature>
<evidence type="ECO:0000313" key="4">
    <source>
        <dbReference type="RefSeq" id="XP_034251702.1"/>
    </source>
</evidence>
<feature type="compositionally biased region" description="Basic residues" evidence="2">
    <location>
        <begin position="161"/>
        <end position="171"/>
    </location>
</feature>
<dbReference type="AlphaFoldDB" id="A0A6P9A1N9"/>
<feature type="compositionally biased region" description="Basic and acidic residues" evidence="2">
    <location>
        <begin position="1067"/>
        <end position="1080"/>
    </location>
</feature>
<dbReference type="OrthoDB" id="6020087at2759"/>
<dbReference type="GeneID" id="117651631"/>
<feature type="region of interest" description="Disordered" evidence="2">
    <location>
        <begin position="517"/>
        <end position="568"/>
    </location>
</feature>
<proteinExistence type="inferred from homology"/>
<feature type="compositionally biased region" description="Basic and acidic residues" evidence="2">
    <location>
        <begin position="1014"/>
        <end position="1023"/>
    </location>
</feature>
<dbReference type="InterPro" id="IPR026306">
    <property type="entry name" value="RSBN1/Dpy-2/CEP530"/>
</dbReference>
<organism evidence="4">
    <name type="scientific">Thrips palmi</name>
    <name type="common">Melon thrips</name>
    <dbReference type="NCBI Taxonomy" id="161013"/>
    <lineage>
        <taxon>Eukaryota</taxon>
        <taxon>Metazoa</taxon>
        <taxon>Ecdysozoa</taxon>
        <taxon>Arthropoda</taxon>
        <taxon>Hexapoda</taxon>
        <taxon>Insecta</taxon>
        <taxon>Pterygota</taxon>
        <taxon>Neoptera</taxon>
        <taxon>Paraneoptera</taxon>
        <taxon>Thysanoptera</taxon>
        <taxon>Terebrantia</taxon>
        <taxon>Thripoidea</taxon>
        <taxon>Thripidae</taxon>
        <taxon>Thrips</taxon>
    </lineage>
</organism>
<evidence type="ECO:0000313" key="3">
    <source>
        <dbReference type="Proteomes" id="UP000515158"/>
    </source>
</evidence>
<feature type="compositionally biased region" description="Polar residues" evidence="2">
    <location>
        <begin position="1102"/>
        <end position="1114"/>
    </location>
</feature>
<dbReference type="RefSeq" id="XP_034251702.1">
    <property type="nucleotide sequence ID" value="XM_034395811.1"/>
</dbReference>
<feature type="compositionally biased region" description="Polar residues" evidence="2">
    <location>
        <begin position="613"/>
        <end position="627"/>
    </location>
</feature>
<protein>
    <submittedName>
        <fullName evidence="4">Uncharacterized protein LOC117651631</fullName>
    </submittedName>
</protein>
<feature type="region of interest" description="Disordered" evidence="2">
    <location>
        <begin position="591"/>
        <end position="627"/>
    </location>
</feature>
<accession>A0A6P9A1N9</accession>
<feature type="region of interest" description="Disordered" evidence="2">
    <location>
        <begin position="105"/>
        <end position="264"/>
    </location>
</feature>
<sequence length="1258" mass="140227">MASDRMRSPASSEFYKSNSSTSPEPEKSVISSDSSNVEANRGLPVTALEKREAHSYRNLPGLFETASSAECVVRKIVNTELRHGSQESRAGDSGSNALNCATKCHKSWSHDRPPGANVSGMTKPPSNAREGGSDTKSATAVATNGQSAGQMKKAPGSPDYKKHKKKHKEKDRHHDKDGAKDRDRNRDRDRDKERERERDKDRDKGRDRDRERDRHRDRDRNRDRAKHHDRDRDRVKGRDPEKERIRPKDIESDGMKSSHALSEVRKVSEEDCLRAHQSKSPITAQRFEEFTLESSKQSQSSLSLHDTSQVTLLESEQVSAPVEAFHVPIASLPDSFVENVWSGEASSSERFIDGVTCSNIGAEILVCHQEEVCNEVVCASEVEIKETCGDEVVCTSEVEDKESCSEDVIKEEIVEPLEQIPYESSSVVQTGDPVPENSLVSADQSVSIGDCVLSEETVSQVLTPVSSSSKPIDDNHSDTIVSTPSVPARIKEEKRSSIDEKDFVMVKDEKRASIDDVKIKTESSTVPASHVDKPHRRPSSSGSSGHKSSRRDSERKDHRSSSSSHHCSRCYKRSKIKRCSIGVQCRRDKTVGKLLQPPPPPPPSAFNWHPAQRPSSISSISKPDQYSHPSSDVYRYAKYMHIETHPNGGASVVHMYQEELNHLSEDQMNELSDEFFKVVFGEDEDGNAFHVMGIVHDSASYLPDLLDHMADHYPTLTVKNGILGRSSDIETTTMAAYRDQVYRTYGYGTVRYGPLHQISLVGTVTEEVGGFFPDFLKRLEDNIYLRKTMPWGPLSVVQMETPLESNDGPILWIRPGEQLVPTADMPAKSPFKRKRTGINELRNLQYLPRLSEAREYMFEDRTKAHADHVGHGLDRMTTAAVGILKAVHCGVPSNQNRVTKDVVAFYASDFPDLVEKLQLDLHEPPISQCVQWVEDAKLNQLRRDGIRYSRIQLYDNDIYFLPRNIIHQFRTVTAVTSIAWHVRLKQYYTDSLLSQDIKHSRVVTGVNNCHTYREKKDLPDVRPHQIVTPDLSGLSSDEENSSPRKKQRKSSSSPDARSERKKKSFKDKKDKKVVDKKGETSFKGIQSNGGLDSRLLKKDLPKSSTENGSITTNGVCIPSELKPIDKSHHVSTSSATPSKHSNSKDHKSKHHSGGGSSQKHKDSKHSSRDGHSDGSKSSSKQKLSSSSSKHREKQGSSSSSSSSSSSKLKENNAVRNLSTALDDKSMGIGLNNINANNAAKPVVSELKKTKDSNESGNT</sequence>
<dbReference type="InParanoid" id="A0A6P9A1N9"/>
<feature type="region of interest" description="Disordered" evidence="2">
    <location>
        <begin position="1014"/>
        <end position="1258"/>
    </location>
</feature>
<feature type="compositionally biased region" description="Basic and acidic residues" evidence="2">
    <location>
        <begin position="1164"/>
        <end position="1174"/>
    </location>
</feature>